<name>A0ABT6N8F1_9FIRM</name>
<keyword evidence="1" id="KW-0694">RNA-binding</keyword>
<dbReference type="PANTHER" id="PTHR13633">
    <property type="entry name" value="MITOCHONDRIAL TRANSCRIPTION RESCUE FACTOR 1"/>
    <property type="match status" value="1"/>
</dbReference>
<gene>
    <name evidence="3" type="ORF">QE109_01010</name>
</gene>
<proteinExistence type="predicted"/>
<feature type="domain" description="RNA-binding S4" evidence="2">
    <location>
        <begin position="187"/>
        <end position="255"/>
    </location>
</feature>
<dbReference type="Pfam" id="PF17774">
    <property type="entry name" value="YlmH_RBD"/>
    <property type="match status" value="1"/>
</dbReference>
<organism evidence="3 4">
    <name type="scientific">Fusibacter bizertensis</name>
    <dbReference type="NCBI Taxonomy" id="1488331"/>
    <lineage>
        <taxon>Bacteria</taxon>
        <taxon>Bacillati</taxon>
        <taxon>Bacillota</taxon>
        <taxon>Clostridia</taxon>
        <taxon>Eubacteriales</taxon>
        <taxon>Eubacteriales Family XII. Incertae Sedis</taxon>
        <taxon>Fusibacter</taxon>
    </lineage>
</organism>
<evidence type="ECO:0000259" key="2">
    <source>
        <dbReference type="SMART" id="SM00363"/>
    </source>
</evidence>
<dbReference type="SUPFAM" id="SSF55174">
    <property type="entry name" value="Alpha-L RNA-binding motif"/>
    <property type="match status" value="1"/>
</dbReference>
<dbReference type="Gene3D" id="3.30.70.330">
    <property type="match status" value="1"/>
</dbReference>
<protein>
    <submittedName>
        <fullName evidence="3">YlmH/Sll1252 family protein</fullName>
    </submittedName>
</protein>
<dbReference type="SMART" id="SM00363">
    <property type="entry name" value="S4"/>
    <property type="match status" value="1"/>
</dbReference>
<dbReference type="InterPro" id="IPR036986">
    <property type="entry name" value="S4_RNA-bd_sf"/>
</dbReference>
<evidence type="ECO:0000256" key="1">
    <source>
        <dbReference type="PROSITE-ProRule" id="PRU00182"/>
    </source>
</evidence>
<accession>A0ABT6N8F1</accession>
<dbReference type="Gene3D" id="3.10.290.10">
    <property type="entry name" value="RNA-binding S4 domain"/>
    <property type="match status" value="1"/>
</dbReference>
<keyword evidence="4" id="KW-1185">Reference proteome</keyword>
<sequence length="264" mass="30086">MIDRKWVIHHYANFIDEDGLFIKTLDLLMRADSFFEIQITEFLSPDLIYAFDQICHQHTELTLIKWGVFSDFERAKLVFLPEYVEVPSLDKSIALLEVSYNQKFNTLEHKDALGALMALGIKRNKIGDIVVFEGGFQVAVSSELSSYFENSVDKVGRAGVSIKRISCDQVRIKQNETKKINATVKSLRLDSVIATCYNLSRSQAQVLVQGEKVKVNHQVISKPEYSPKETDLISVRGYGRFHVDEVLGVTKKDRIRIVLSVITR</sequence>
<dbReference type="Gene3D" id="3.30.1370.160">
    <property type="match status" value="1"/>
</dbReference>
<evidence type="ECO:0000313" key="4">
    <source>
        <dbReference type="Proteomes" id="UP001158045"/>
    </source>
</evidence>
<dbReference type="CDD" id="cd00165">
    <property type="entry name" value="S4"/>
    <property type="match status" value="1"/>
</dbReference>
<evidence type="ECO:0000313" key="3">
    <source>
        <dbReference type="EMBL" id="MDH8676701.1"/>
    </source>
</evidence>
<dbReference type="InterPro" id="IPR012677">
    <property type="entry name" value="Nucleotide-bd_a/b_plait_sf"/>
</dbReference>
<comment type="caution">
    <text evidence="3">The sequence shown here is derived from an EMBL/GenBank/DDBJ whole genome shotgun (WGS) entry which is preliminary data.</text>
</comment>
<dbReference type="InterPro" id="IPR002942">
    <property type="entry name" value="S4_RNA-bd"/>
</dbReference>
<dbReference type="Pfam" id="PF01479">
    <property type="entry name" value="S4"/>
    <property type="match status" value="1"/>
</dbReference>
<dbReference type="PROSITE" id="PS50889">
    <property type="entry name" value="S4"/>
    <property type="match status" value="1"/>
</dbReference>
<dbReference type="Proteomes" id="UP001158045">
    <property type="component" value="Unassembled WGS sequence"/>
</dbReference>
<dbReference type="RefSeq" id="WP_281092498.1">
    <property type="nucleotide sequence ID" value="NZ_JARYZI010000001.1"/>
</dbReference>
<dbReference type="EMBL" id="JARYZI010000001">
    <property type="protein sequence ID" value="MDH8676701.1"/>
    <property type="molecule type" value="Genomic_DNA"/>
</dbReference>
<dbReference type="InterPro" id="IPR040591">
    <property type="entry name" value="RqcP2_RBD"/>
</dbReference>
<dbReference type="PANTHER" id="PTHR13633:SF3">
    <property type="entry name" value="MITOCHONDRIAL TRANSCRIPTION RESCUE FACTOR 1"/>
    <property type="match status" value="1"/>
</dbReference>
<reference evidence="3 4" key="1">
    <citation type="submission" date="2023-04" db="EMBL/GenBank/DDBJ databases">
        <title>Fusibacter bizertensis strain WBS, isolated from littoral bottom sediments of the Arctic seas - biochemical and genomic analysis.</title>
        <authorList>
            <person name="Brioukhanov A.L."/>
        </authorList>
    </citation>
    <scope>NUCLEOTIDE SEQUENCE [LARGE SCALE GENOMIC DNA]</scope>
    <source>
        <strain evidence="3 4">WBS</strain>
    </source>
</reference>